<feature type="domain" description="Glycoamylase-like" evidence="2">
    <location>
        <begin position="438"/>
        <end position="651"/>
    </location>
</feature>
<protein>
    <recommendedName>
        <fullName evidence="6">Glycoamylase-like domain-containing protein</fullName>
    </recommendedName>
</protein>
<name>A0A368V8K0_9BACT</name>
<dbReference type="EMBL" id="QPIZ01000008">
    <property type="protein sequence ID" value="RCW36640.1"/>
    <property type="molecule type" value="Genomic_DNA"/>
</dbReference>
<gene>
    <name evidence="4" type="ORF">DFO77_10882</name>
</gene>
<dbReference type="InterPro" id="IPR019282">
    <property type="entry name" value="Glycoamylase-like_cons_dom"/>
</dbReference>
<evidence type="ECO:0000313" key="4">
    <source>
        <dbReference type="EMBL" id="RCW36640.1"/>
    </source>
</evidence>
<comment type="caution">
    <text evidence="4">The sequence shown here is derived from an EMBL/GenBank/DDBJ whole genome shotgun (WGS) entry which is preliminary data.</text>
</comment>
<dbReference type="Pfam" id="PF10091">
    <property type="entry name" value="Glycoamylase"/>
    <property type="match status" value="1"/>
</dbReference>
<dbReference type="AlphaFoldDB" id="A0A368V8K0"/>
<organism evidence="4 5">
    <name type="scientific">Marinilabilia salmonicolor</name>
    <dbReference type="NCBI Taxonomy" id="989"/>
    <lineage>
        <taxon>Bacteria</taxon>
        <taxon>Pseudomonadati</taxon>
        <taxon>Bacteroidota</taxon>
        <taxon>Bacteroidia</taxon>
        <taxon>Marinilabiliales</taxon>
        <taxon>Marinilabiliaceae</taxon>
        <taxon>Marinilabilia</taxon>
    </lineage>
</organism>
<evidence type="ECO:0000256" key="1">
    <source>
        <dbReference type="ARBA" id="ARBA00022729"/>
    </source>
</evidence>
<reference evidence="4 5" key="1">
    <citation type="submission" date="2018-07" db="EMBL/GenBank/DDBJ databases">
        <title>Freshwater and sediment microbial communities from various areas in North America, analyzing microbe dynamics in response to fracking.</title>
        <authorList>
            <person name="Lamendella R."/>
        </authorList>
    </citation>
    <scope>NUCLEOTIDE SEQUENCE [LARGE SCALE GENOMIC DNA]</scope>
    <source>
        <strain evidence="4 5">160A</strain>
    </source>
</reference>
<evidence type="ECO:0008006" key="6">
    <source>
        <dbReference type="Google" id="ProtNLM"/>
    </source>
</evidence>
<dbReference type="InterPro" id="IPR032812">
    <property type="entry name" value="SbsA_Ig"/>
</dbReference>
<accession>A0A368V8K0</accession>
<sequence length="664" mass="74971">MVLSLFDMRYFLLLLLSGLMFFPSCKDDEPESEDKPENLTVTYVRVGEQILSSSGDNQDVLTDEPVEIRFSHSVDPVEAEKHIALSGAAGQMVDLTFSSVNEDKLFSISHPVLAENSSYTLSVSGSLKGVNNESFEEQVYNFTTFTTPLVLETIKINDEEINPAQRIKDVDRNLKVDFYFNGAISSDDLSGYTSLRNNGFPVEYSLSQIDDHIIALSPDQTLNDYQKFRLTVSSDIENRIGRPFEGLDLEFYTQLDSTPKFPQIPDEELLTKIQQQTFRYFWDFAHPVSGMARERDTSAEIVTTGGSGFGVMALIVGMERGFISREQGVVRLHKIIDFLASADRFHGAWPHWLNGTTGEVQPFSTYDNGGDLVETSFMAAGLLAARQYLNATDPDENTLITKINQLVETIEWDWYTRDGQNVLYWHWSPNHGWEMDMKIQGYNEGLITYVMAASSDTHPVSADVYHEGWARNGGIVNGKEFYGINLPVGYDYGGPLFFAHYSFLGIDPRNLSDQYANYWEQNRNHTLINRAHCISNPNNYVGYSEECWGLTASDNHKGYSAHSPTNDLGVITPTAAISSIPFTPDESMAAIRFFYYRLGDRLWGEYGFYDAFNVTEEWTANSYLAIDQGPIIVMIENYRTGLIWDLLMSSPEVQTGLSKLGFNY</sequence>
<dbReference type="RefSeq" id="WP_258861586.1">
    <property type="nucleotide sequence ID" value="NZ_QPIZ01000008.1"/>
</dbReference>
<evidence type="ECO:0000313" key="5">
    <source>
        <dbReference type="Proteomes" id="UP000252733"/>
    </source>
</evidence>
<proteinExistence type="predicted"/>
<keyword evidence="1" id="KW-0732">Signal</keyword>
<keyword evidence="5" id="KW-1185">Reference proteome</keyword>
<dbReference type="Pfam" id="PF13205">
    <property type="entry name" value="Big_5"/>
    <property type="match status" value="1"/>
</dbReference>
<evidence type="ECO:0000259" key="3">
    <source>
        <dbReference type="Pfam" id="PF13205"/>
    </source>
</evidence>
<feature type="domain" description="SbsA Ig-like" evidence="3">
    <location>
        <begin position="58"/>
        <end position="144"/>
    </location>
</feature>
<dbReference type="Proteomes" id="UP000252733">
    <property type="component" value="Unassembled WGS sequence"/>
</dbReference>
<evidence type="ECO:0000259" key="2">
    <source>
        <dbReference type="Pfam" id="PF10091"/>
    </source>
</evidence>
<dbReference type="Gene3D" id="1.50.10.140">
    <property type="match status" value="1"/>
</dbReference>